<dbReference type="Proteomes" id="UP000440694">
    <property type="component" value="Unassembled WGS sequence"/>
</dbReference>
<comment type="caution">
    <text evidence="1">The sequence shown here is derived from an EMBL/GenBank/DDBJ whole genome shotgun (WGS) entry which is preliminary data.</text>
</comment>
<gene>
    <name evidence="1" type="ORF">GIW81_10710</name>
</gene>
<name>A0A6I3KQ21_9HYPH</name>
<protein>
    <submittedName>
        <fullName evidence="1">Uncharacterized protein</fullName>
    </submittedName>
</protein>
<keyword evidence="2" id="KW-1185">Reference proteome</keyword>
<evidence type="ECO:0000313" key="1">
    <source>
        <dbReference type="EMBL" id="MTD94801.1"/>
    </source>
</evidence>
<evidence type="ECO:0000313" key="2">
    <source>
        <dbReference type="Proteomes" id="UP000440694"/>
    </source>
</evidence>
<dbReference type="RefSeq" id="WP_154739176.1">
    <property type="nucleotide sequence ID" value="NZ_WMBQ01000001.1"/>
</dbReference>
<dbReference type="AlphaFoldDB" id="A0A6I3KQ21"/>
<sequence length="158" mass="17878">MMQKASKFTYEREKALGQGVRELASDLRLVEPADYAEFVRTERFANIANLVASSAELFFKPGTIFFGHSGEVDLKWDQPPTVALDMEFRHKRVNVYFRLVLEAERAGVEITYLSFEGASVAPDENTQRLVEAIVDARLTPIREAEELDSCDSDSQRQA</sequence>
<organism evidence="1 2">
    <name type="scientific">Hyphomicrobium album</name>
    <dbReference type="NCBI Taxonomy" id="2665159"/>
    <lineage>
        <taxon>Bacteria</taxon>
        <taxon>Pseudomonadati</taxon>
        <taxon>Pseudomonadota</taxon>
        <taxon>Alphaproteobacteria</taxon>
        <taxon>Hyphomicrobiales</taxon>
        <taxon>Hyphomicrobiaceae</taxon>
        <taxon>Hyphomicrobium</taxon>
    </lineage>
</organism>
<accession>A0A6I3KQ21</accession>
<reference evidence="1 2" key="1">
    <citation type="submission" date="2019-11" db="EMBL/GenBank/DDBJ databases">
        <title>Identification of a novel strain.</title>
        <authorList>
            <person name="Xu Q."/>
            <person name="Wang G."/>
        </authorList>
    </citation>
    <scope>NUCLEOTIDE SEQUENCE [LARGE SCALE GENOMIC DNA]</scope>
    <source>
        <strain evidence="2">xq</strain>
    </source>
</reference>
<proteinExistence type="predicted"/>
<dbReference type="EMBL" id="WMBQ01000001">
    <property type="protein sequence ID" value="MTD94801.1"/>
    <property type="molecule type" value="Genomic_DNA"/>
</dbReference>